<dbReference type="PANTHER" id="PTHR46877:SF14">
    <property type="entry name" value="RECEPTOR PROTEIN-TYROSINE KINASE"/>
    <property type="match status" value="1"/>
</dbReference>
<keyword evidence="8" id="KW-1185">Reference proteome</keyword>
<dbReference type="AlphaFoldDB" id="A0A5B7FJ21"/>
<keyword evidence="4" id="KW-0472">Membrane</keyword>
<name>A0A5B7FJ21_PORTR</name>
<protein>
    <submittedName>
        <fullName evidence="7">Ephrin type-B receptor 3</fullName>
    </submittedName>
</protein>
<gene>
    <name evidence="7" type="primary">Ephb3</name>
    <name evidence="7" type="ORF">E2C01_041361</name>
</gene>
<dbReference type="GO" id="GO:0030425">
    <property type="term" value="C:dendrite"/>
    <property type="evidence" value="ECO:0007669"/>
    <property type="project" value="TreeGrafter"/>
</dbReference>
<sequence length="247" mass="27245">MTCGRDRLRKRKGDVEWEVYYITCPEITKAFTHFPTTPTGAEVTSIEQATGTCVAHAREESPPSFLCTGDGQWSLLNGGCACLPGYQADTEKQTCDGVRERERMKEVCEERAWPSGADYHNNSWCPALPCPASGRDLGYAASLTLRLLPRPLRWASYAHVICASEAEATQNKQTTRPQTRMRQRPRRFSPRPPLCLGRLLVARPAGGHARGPVRRSLMTGVACQRGTLGQRVAGQARCGGAVVQRCR</sequence>
<dbReference type="PANTHER" id="PTHR46877">
    <property type="entry name" value="EPH RECEPTOR A5"/>
    <property type="match status" value="1"/>
</dbReference>
<proteinExistence type="predicted"/>
<keyword evidence="3" id="KW-0067">ATP-binding</keyword>
<comment type="caution">
    <text evidence="7">The sequence shown here is derived from an EMBL/GenBank/DDBJ whole genome shotgun (WGS) entry which is preliminary data.</text>
</comment>
<evidence type="ECO:0000256" key="3">
    <source>
        <dbReference type="ARBA" id="ARBA00022840"/>
    </source>
</evidence>
<dbReference type="GO" id="GO:0005886">
    <property type="term" value="C:plasma membrane"/>
    <property type="evidence" value="ECO:0007669"/>
    <property type="project" value="TreeGrafter"/>
</dbReference>
<feature type="region of interest" description="Disordered" evidence="6">
    <location>
        <begin position="169"/>
        <end position="188"/>
    </location>
</feature>
<organism evidence="7 8">
    <name type="scientific">Portunus trituberculatus</name>
    <name type="common">Swimming crab</name>
    <name type="synonym">Neptunus trituberculatus</name>
    <dbReference type="NCBI Taxonomy" id="210409"/>
    <lineage>
        <taxon>Eukaryota</taxon>
        <taxon>Metazoa</taxon>
        <taxon>Ecdysozoa</taxon>
        <taxon>Arthropoda</taxon>
        <taxon>Crustacea</taxon>
        <taxon>Multicrustacea</taxon>
        <taxon>Malacostraca</taxon>
        <taxon>Eumalacostraca</taxon>
        <taxon>Eucarida</taxon>
        <taxon>Decapoda</taxon>
        <taxon>Pleocyemata</taxon>
        <taxon>Brachyura</taxon>
        <taxon>Eubrachyura</taxon>
        <taxon>Portunoidea</taxon>
        <taxon>Portunidae</taxon>
        <taxon>Portuninae</taxon>
        <taxon>Portunus</taxon>
    </lineage>
</organism>
<dbReference type="GO" id="GO:0005524">
    <property type="term" value="F:ATP binding"/>
    <property type="evidence" value="ECO:0007669"/>
    <property type="project" value="UniProtKB-KW"/>
</dbReference>
<dbReference type="EMBL" id="VSRR010007831">
    <property type="protein sequence ID" value="MPC47610.1"/>
    <property type="molecule type" value="Genomic_DNA"/>
</dbReference>
<keyword evidence="5 7" id="KW-0675">Receptor</keyword>
<dbReference type="InterPro" id="IPR050449">
    <property type="entry name" value="Ephrin_rcpt_TKs"/>
</dbReference>
<evidence type="ECO:0000256" key="4">
    <source>
        <dbReference type="ARBA" id="ARBA00023136"/>
    </source>
</evidence>
<reference evidence="7 8" key="1">
    <citation type="submission" date="2019-05" db="EMBL/GenBank/DDBJ databases">
        <title>Another draft genome of Portunus trituberculatus and its Hox gene families provides insights of decapod evolution.</title>
        <authorList>
            <person name="Jeong J.-H."/>
            <person name="Song I."/>
            <person name="Kim S."/>
            <person name="Choi T."/>
            <person name="Kim D."/>
            <person name="Ryu S."/>
            <person name="Kim W."/>
        </authorList>
    </citation>
    <scope>NUCLEOTIDE SEQUENCE [LARGE SCALE GENOMIC DNA]</scope>
    <source>
        <tissue evidence="7">Muscle</tissue>
    </source>
</reference>
<evidence type="ECO:0000313" key="7">
    <source>
        <dbReference type="EMBL" id="MPC47610.1"/>
    </source>
</evidence>
<dbReference type="GO" id="GO:0007411">
    <property type="term" value="P:axon guidance"/>
    <property type="evidence" value="ECO:0007669"/>
    <property type="project" value="TreeGrafter"/>
</dbReference>
<dbReference type="OrthoDB" id="4062651at2759"/>
<keyword evidence="2" id="KW-0547">Nucleotide-binding</keyword>
<evidence type="ECO:0000313" key="8">
    <source>
        <dbReference type="Proteomes" id="UP000324222"/>
    </source>
</evidence>
<dbReference type="Pfam" id="PF25599">
    <property type="entry name" value="Ephrin_CRD"/>
    <property type="match status" value="1"/>
</dbReference>
<feature type="compositionally biased region" description="Basic residues" evidence="6">
    <location>
        <begin position="179"/>
        <end position="188"/>
    </location>
</feature>
<evidence type="ECO:0000256" key="5">
    <source>
        <dbReference type="ARBA" id="ARBA00023170"/>
    </source>
</evidence>
<evidence type="ECO:0000256" key="2">
    <source>
        <dbReference type="ARBA" id="ARBA00022741"/>
    </source>
</evidence>
<dbReference type="GO" id="GO:0005005">
    <property type="term" value="F:transmembrane-ephrin receptor activity"/>
    <property type="evidence" value="ECO:0007669"/>
    <property type="project" value="TreeGrafter"/>
</dbReference>
<evidence type="ECO:0000256" key="6">
    <source>
        <dbReference type="SAM" id="MobiDB-lite"/>
    </source>
</evidence>
<dbReference type="Proteomes" id="UP000324222">
    <property type="component" value="Unassembled WGS sequence"/>
</dbReference>
<dbReference type="Gene3D" id="2.60.40.1770">
    <property type="entry name" value="ephrin a2 ectodomain"/>
    <property type="match status" value="1"/>
</dbReference>
<comment type="subcellular location">
    <subcellularLocation>
        <location evidence="1">Membrane</location>
        <topology evidence="1">Single-pass membrane protein</topology>
    </subcellularLocation>
</comment>
<accession>A0A5B7FJ21</accession>
<evidence type="ECO:0000256" key="1">
    <source>
        <dbReference type="ARBA" id="ARBA00004167"/>
    </source>
</evidence>